<dbReference type="InterPro" id="IPR006652">
    <property type="entry name" value="Kelch_1"/>
</dbReference>
<dbReference type="InParanoid" id="A0A2K1XEW3"/>
<evidence type="ECO:0000313" key="2">
    <source>
        <dbReference type="EMBL" id="PNS99322.2"/>
    </source>
</evidence>
<dbReference type="Pfam" id="PF10539">
    <property type="entry name" value="Dev_Cell_Death"/>
    <property type="match status" value="1"/>
</dbReference>
<dbReference type="Pfam" id="PF01344">
    <property type="entry name" value="Kelch_1"/>
    <property type="match status" value="3"/>
</dbReference>
<keyword evidence="3" id="KW-1185">Reference proteome</keyword>
<comment type="caution">
    <text evidence="2">The sequence shown here is derived from an EMBL/GenBank/DDBJ whole genome shotgun (WGS) entry which is preliminary data.</text>
</comment>
<dbReference type="InterPro" id="IPR044832">
    <property type="entry name" value="NRP-like"/>
</dbReference>
<dbReference type="Gene3D" id="2.120.10.80">
    <property type="entry name" value="Kelch-type beta propeller"/>
    <property type="match status" value="1"/>
</dbReference>
<gene>
    <name evidence="2" type="ORF">POPTR_016G127000v4</name>
</gene>
<accession>A0A2K1XEW3</accession>
<dbReference type="InterPro" id="IPR013989">
    <property type="entry name" value="Dev_and_cell_death_domain"/>
</dbReference>
<dbReference type="GO" id="GO:0034976">
    <property type="term" value="P:response to endoplasmic reticulum stress"/>
    <property type="evidence" value="ECO:0007669"/>
    <property type="project" value="InterPro"/>
</dbReference>
<dbReference type="PANTHER" id="PTHR46034:SF7">
    <property type="entry name" value="INFLUENZA VIRUS NS1A-BINDING PROTEIN"/>
    <property type="match status" value="1"/>
</dbReference>
<dbReference type="InterPro" id="IPR015915">
    <property type="entry name" value="Kelch-typ_b-propeller"/>
</dbReference>
<organism evidence="2 3">
    <name type="scientific">Populus trichocarpa</name>
    <name type="common">Western balsam poplar</name>
    <name type="synonym">Populus balsamifera subsp. trichocarpa</name>
    <dbReference type="NCBI Taxonomy" id="3694"/>
    <lineage>
        <taxon>Eukaryota</taxon>
        <taxon>Viridiplantae</taxon>
        <taxon>Streptophyta</taxon>
        <taxon>Embryophyta</taxon>
        <taxon>Tracheophyta</taxon>
        <taxon>Spermatophyta</taxon>
        <taxon>Magnoliopsida</taxon>
        <taxon>eudicotyledons</taxon>
        <taxon>Gunneridae</taxon>
        <taxon>Pentapetalae</taxon>
        <taxon>rosids</taxon>
        <taxon>fabids</taxon>
        <taxon>Malpighiales</taxon>
        <taxon>Salicaceae</taxon>
        <taxon>Saliceae</taxon>
        <taxon>Populus</taxon>
    </lineage>
</organism>
<dbReference type="Proteomes" id="UP000006729">
    <property type="component" value="Chromosome 16"/>
</dbReference>
<dbReference type="FunCoup" id="A0A2K1XEW3">
    <property type="interactions" value="726"/>
</dbReference>
<dbReference type="PANTHER" id="PTHR46034">
    <property type="match status" value="1"/>
</dbReference>
<sequence>MPSSLSFLTMRMLLFFLLSFFHLRACHSSPSMQPLCNDEESHALLQFKESLVINESASSYSSACPKVASWKVDGESGDCCSWEGVECDRDSGHVIGLDLSSSCLHGSIDSNSSLFHLVQLRRLNLADNDFNNSKIPSEIRNLPRLFDLNLSITGFTGQIPAEILELSKLVSLDLGLNSLKLQKPGLQHLVEALTNLEVLHLSEVNISAKVPQVMTNLSSLSSLFLRDCGLQGEFPMGIFQLPNLRFLNIRYNPHLTGYLPEFQLGNQLEKLLLARTSFSGQLPGSLGNLKSMKEFDVAGCYFSGVIPSSLGNLTKLNYLDLSSNVFFGKIPRSVVNLLQLTDLSLSSNNFSSGTLHWLCNLTKLNYVDLAQTNSYGEIPSCLGNLTQLTELNLDANELTGQIPSWIGNKTQLISLDLGDNKLHGPISESIFWLPNLEILDLEENLFSGTVEFGLLKSRSLVSFQLSGNNLSVIGNHNDSAALPKIQILGLGGCNLSGEFPTFLHGQNHLEFVELGGNKIEGHIPTWFMNLGTETLWHLDLRGNLLTGFEQSVDILPWNNLRNLRLSFNKLDGALPIPPHSTIIYIVSDNRLNGEIPPAICNLTSLVILQLSNNNLSGKLPQCLGNISNTASVLDLRNNTFSGDIPEAFSSGCTLRAIDFSQNQLEGKIPKSLANCTKLEILNIEQNKITDVFPSWLGILPKLRVLILRSNRLHGVIGKPKANFEFQRLQIVDLSGNCFLGKLPLEYFRNWTGMKTIYKEHPLYMQVDASFQLPRYRMTLNFDYSMTMTNKGVVTKYEKIQEFLTAIDLSSNRFEGGIPDALGDLKELYLLNLSNNFLTGRIPPSLSNLKGLEALDLSQNKLSGEIPVQLAQLTFLAVFNVSHNLLSGPIPRGNQFETFDSTSFDADSGLCGKPLSKKCGSGEDSLPAPKEDEGSGSPLEFGWTVVVIGYASGLVTGAILGCVMNTRKYEWQVKNYFVSWQHKGQYLKTRLRA</sequence>
<dbReference type="EMBL" id="CM009305">
    <property type="protein sequence ID" value="PNS99322.2"/>
    <property type="molecule type" value="Genomic_DNA"/>
</dbReference>
<protein>
    <recommendedName>
        <fullName evidence="1">DCD domain-containing protein</fullName>
    </recommendedName>
</protein>
<dbReference type="PROSITE" id="PS51222">
    <property type="entry name" value="DCD"/>
    <property type="match status" value="1"/>
</dbReference>
<dbReference type="AlphaFoldDB" id="A0A2K1XEW3"/>
<reference evidence="2 3" key="1">
    <citation type="journal article" date="2006" name="Science">
        <title>The genome of black cottonwood, Populus trichocarpa (Torr. &amp; Gray).</title>
        <authorList>
            <person name="Tuskan G.A."/>
            <person name="Difazio S."/>
            <person name="Jansson S."/>
            <person name="Bohlmann J."/>
            <person name="Grigoriev I."/>
            <person name="Hellsten U."/>
            <person name="Putnam N."/>
            <person name="Ralph S."/>
            <person name="Rombauts S."/>
            <person name="Salamov A."/>
            <person name="Schein J."/>
            <person name="Sterck L."/>
            <person name="Aerts A."/>
            <person name="Bhalerao R.R."/>
            <person name="Bhalerao R.P."/>
            <person name="Blaudez D."/>
            <person name="Boerjan W."/>
            <person name="Brun A."/>
            <person name="Brunner A."/>
            <person name="Busov V."/>
            <person name="Campbell M."/>
            <person name="Carlson J."/>
            <person name="Chalot M."/>
            <person name="Chapman J."/>
            <person name="Chen G.L."/>
            <person name="Cooper D."/>
            <person name="Coutinho P.M."/>
            <person name="Couturier J."/>
            <person name="Covert S."/>
            <person name="Cronk Q."/>
            <person name="Cunningham R."/>
            <person name="Davis J."/>
            <person name="Degroeve S."/>
            <person name="Dejardin A."/>
            <person name="Depamphilis C."/>
            <person name="Detter J."/>
            <person name="Dirks B."/>
            <person name="Dubchak I."/>
            <person name="Duplessis S."/>
            <person name="Ehlting J."/>
            <person name="Ellis B."/>
            <person name="Gendler K."/>
            <person name="Goodstein D."/>
            <person name="Gribskov M."/>
            <person name="Grimwood J."/>
            <person name="Groover A."/>
            <person name="Gunter L."/>
            <person name="Hamberger B."/>
            <person name="Heinze B."/>
            <person name="Helariutta Y."/>
            <person name="Henrissat B."/>
            <person name="Holligan D."/>
            <person name="Holt R."/>
            <person name="Huang W."/>
            <person name="Islam-Faridi N."/>
            <person name="Jones S."/>
            <person name="Jones-Rhoades M."/>
            <person name="Jorgensen R."/>
            <person name="Joshi C."/>
            <person name="Kangasjarvi J."/>
            <person name="Karlsson J."/>
            <person name="Kelleher C."/>
            <person name="Kirkpatrick R."/>
            <person name="Kirst M."/>
            <person name="Kohler A."/>
            <person name="Kalluri U."/>
            <person name="Larimer F."/>
            <person name="Leebens-Mack J."/>
            <person name="Leple J.C."/>
            <person name="Locascio P."/>
            <person name="Lou Y."/>
            <person name="Lucas S."/>
            <person name="Martin F."/>
            <person name="Montanini B."/>
            <person name="Napoli C."/>
            <person name="Nelson D.R."/>
            <person name="Nelson C."/>
            <person name="Nieminen K."/>
            <person name="Nilsson O."/>
            <person name="Pereda V."/>
            <person name="Peter G."/>
            <person name="Philippe R."/>
            <person name="Pilate G."/>
            <person name="Poliakov A."/>
            <person name="Razumovskaya J."/>
            <person name="Richardson P."/>
            <person name="Rinaldi C."/>
            <person name="Ritland K."/>
            <person name="Rouze P."/>
            <person name="Ryaboy D."/>
            <person name="Schmutz J."/>
            <person name="Schrader J."/>
            <person name="Segerman B."/>
            <person name="Shin H."/>
            <person name="Siddiqui A."/>
            <person name="Sterky F."/>
            <person name="Terry A."/>
            <person name="Tsai C.J."/>
            <person name="Uberbacher E."/>
            <person name="Unneberg P."/>
            <person name="Vahala J."/>
            <person name="Wall K."/>
            <person name="Wessler S."/>
            <person name="Yang G."/>
            <person name="Yin T."/>
            <person name="Douglas C."/>
            <person name="Marra M."/>
            <person name="Sandberg G."/>
            <person name="Van de Peer Y."/>
            <person name="Rokhsar D."/>
        </authorList>
    </citation>
    <scope>NUCLEOTIDE SEQUENCE [LARGE SCALE GENOMIC DNA]</scope>
    <source>
        <strain evidence="3">cv. Nisqually</strain>
    </source>
</reference>
<evidence type="ECO:0000259" key="1">
    <source>
        <dbReference type="PROSITE" id="PS51222"/>
    </source>
</evidence>
<dbReference type="SUPFAM" id="SSF117281">
    <property type="entry name" value="Kelch motif"/>
    <property type="match status" value="1"/>
</dbReference>
<evidence type="ECO:0000313" key="3">
    <source>
        <dbReference type="Proteomes" id="UP000006729"/>
    </source>
</evidence>
<dbReference type="SMART" id="SM00612">
    <property type="entry name" value="Kelch"/>
    <property type="match status" value="5"/>
</dbReference>
<dbReference type="SMART" id="SM00767">
    <property type="entry name" value="DCD"/>
    <property type="match status" value="1"/>
</dbReference>
<name>A0A2K1XEW3_POPTR</name>
<proteinExistence type="predicted"/>